<dbReference type="EMBL" id="CP024091">
    <property type="protein sequence ID" value="ATP57790.1"/>
    <property type="molecule type" value="Genomic_DNA"/>
</dbReference>
<evidence type="ECO:0000313" key="1">
    <source>
        <dbReference type="EMBL" id="ATP57790.1"/>
    </source>
</evidence>
<gene>
    <name evidence="1" type="ORF">CPT03_15615</name>
</gene>
<dbReference type="RefSeq" id="WP_099439703.1">
    <property type="nucleotide sequence ID" value="NZ_CP024091.1"/>
</dbReference>
<keyword evidence="2" id="KW-1185">Reference proteome</keyword>
<evidence type="ECO:0000313" key="2">
    <source>
        <dbReference type="Proteomes" id="UP000223749"/>
    </source>
</evidence>
<dbReference type="KEGG" id="pgs:CPT03_15615"/>
<dbReference type="Proteomes" id="UP000223749">
    <property type="component" value="Chromosome"/>
</dbReference>
<organism evidence="1 2">
    <name type="scientific">Pedobacter ginsengisoli</name>
    <dbReference type="NCBI Taxonomy" id="363852"/>
    <lineage>
        <taxon>Bacteria</taxon>
        <taxon>Pseudomonadati</taxon>
        <taxon>Bacteroidota</taxon>
        <taxon>Sphingobacteriia</taxon>
        <taxon>Sphingobacteriales</taxon>
        <taxon>Sphingobacteriaceae</taxon>
        <taxon>Pedobacter</taxon>
    </lineage>
</organism>
<name>A0A2D1U8A4_9SPHI</name>
<dbReference type="AlphaFoldDB" id="A0A2D1U8A4"/>
<protein>
    <submittedName>
        <fullName evidence="1">Uncharacterized protein</fullName>
    </submittedName>
</protein>
<sequence>MLQSGNPNQTLAEKITTELSAGELILDANISQIQQLLTDGKMSEKFWIAALEKKIKALDSPNETENA</sequence>
<accession>A0A2D1U8A4</accession>
<proteinExistence type="predicted"/>
<dbReference type="OrthoDB" id="9872837at2"/>
<reference evidence="1 2" key="1">
    <citation type="submission" date="2017-10" db="EMBL/GenBank/DDBJ databases">
        <title>Whole genome of Pedobacter ginsengisoli T01R-27 isolated from tomato rhizosphere.</title>
        <authorList>
            <person name="Weon H.-Y."/>
            <person name="Lee S.A."/>
            <person name="Sang M.K."/>
            <person name="Song J."/>
        </authorList>
    </citation>
    <scope>NUCLEOTIDE SEQUENCE [LARGE SCALE GENOMIC DNA]</scope>
    <source>
        <strain evidence="1 2">T01R-27</strain>
    </source>
</reference>